<proteinExistence type="predicted"/>
<name>A0ACD0P391_9BASI</name>
<protein>
    <submittedName>
        <fullName evidence="1">Uncharacterized protein</fullName>
    </submittedName>
</protein>
<accession>A0ACD0P391</accession>
<evidence type="ECO:0000313" key="2">
    <source>
        <dbReference type="Proteomes" id="UP000245626"/>
    </source>
</evidence>
<evidence type="ECO:0000313" key="1">
    <source>
        <dbReference type="EMBL" id="PWN52506.1"/>
    </source>
</evidence>
<reference evidence="1 2" key="1">
    <citation type="journal article" date="2018" name="Mol. Biol. Evol.">
        <title>Broad Genomic Sampling Reveals a Smut Pathogenic Ancestry of the Fungal Clade Ustilaginomycotina.</title>
        <authorList>
            <person name="Kijpornyongpan T."/>
            <person name="Mondo S.J."/>
            <person name="Barry K."/>
            <person name="Sandor L."/>
            <person name="Lee J."/>
            <person name="Lipzen A."/>
            <person name="Pangilinan J."/>
            <person name="LaButti K."/>
            <person name="Hainaut M."/>
            <person name="Henrissat B."/>
            <person name="Grigoriev I.V."/>
            <person name="Spatafora J.W."/>
            <person name="Aime M.C."/>
        </authorList>
    </citation>
    <scope>NUCLEOTIDE SEQUENCE [LARGE SCALE GENOMIC DNA]</scope>
    <source>
        <strain evidence="1 2">SA 807</strain>
    </source>
</reference>
<sequence>MPLDPSPRIQRERIVHESSSFPLKKPTTKLALRRKKNSRRPDLELDLASTSNLRSRSFQECEPAVFTPPSLPCFFKDLNGDQKTSSPRNLHRASLRPTTIPAAPRSSRNWTTSNATCTSAATSVEAGGSDRYNSSRRTSIQQFASSIGSETGWPTSGQSFTSSDRAFLSPPPTLATPSSCTSSCASSHISPSSSPGQNLGEEGFEFTRCDHPFGSGHRSRSLNAKSWAYCGSQVKEEVDSDSYSYRLRQRSEFPTVTSHSSSTLASQISHLELQAPFLGLPSPPTTSSLTPSPPFPKSTYSFLHPALQDCDMILSPDFKLGEPLSYLFPLPYPNSPHGNQVSASGEQRKMLPGRGHNKLNHLADGVDSVWTPSSSSKTPPFPAKRDDLHDFTVHRGTVIMLKSHCRSGETLTRIADGDSNHSKPRVNKLRKSRSSFGMGLGKLIGGRSGDAFDDPQEDTLSVAEKVKGKVRLAGQGGSSYKRRELVLSVLDASKDVEMSKARTCMMVGGEGRGSQDSRMSLPFWSRQGSDNESLAPSFVSTSASSCQSSTATSSACTNEGQSSPYASHLTKRWRSSIVHPYASLSPGKHVKVDTRAVKSEWQAPIEWETSLSTPRTPDDASLRTARTATSPGSEFSRQQISNFPSMSSTMGCPPSSDCRTIRTKAVGAECGPKAFISIFKHPEDPCRISERSRKHQNHEENREKERLELTSRSFAAVGEVAPSAHKNGVIPEDLPILGPAGEAREGTERNWWVLKVTGVMTKAEEDGRNTKKGNKLVEWSFEVENLEKLMGWLTCIKAQIAHIQAYEEEFRNGTKTKSRSRGLATGFGVSRLSVDETPSSSNSSLCRGSQGLQRSKSYHTCPVSSSKTPFSVPVEERAGSTEPFIFHSSPDSGPQARDSDFHASPTESGFTVRSGHMRQTSACSDGSISSSTQGAHRLKSQREVRSKAKFSAMLGISNHTLEMEIEKSKVLSQAQRNDGFDESDIFKTGKVLTRSPSGRIRPRVKEFNYFGGEGQDDDVPNRPVFQVRQAKVACETAWQLSAHLSRKLEAASGDRSTSFNNPLPTPPYSGQENCSCPPHKLPSETPTGISQGNSSDTSQILESMADDDGYGVHPACGPRPLVEGGKECSRLSTRLPNMSIEQEEAMSSDNIEELRNLTPSPTDPFLLQEGDEGLHDSGTKAAVATSPICLPGSRPSLADATPIKEMAGLAVGCSQKSEESKADSDDENLFDVEFLGSEVPMPPFRGAGFRPTSIKDSPGNARLPCCMEDTWERDGEDFDPFHYEHEFGEHTYQGSGSDGGGIVIDIEVADEILINGSPLIVHGYGSDDEGTEGPLGKRARGSRQGRRSLNRCACSERQSRRIERPPKVLSMSSSSDLPSVLEMKGEVSRARKRSTSVSCLPSSKSKEQLPDRPSTSEGNLGNDRKRGLKARDTSLPPSFPPPVCPLPPLPAYAMGIKGTSITTYQIRGHVQGASPPGSHSDSIRQENESPGKRAELQGWTGRPRPYPWHSSKQNPLASDSSSKSSSAKEDQTQSSSLDKTKRLGSSVASTPGSPIRPLRIESMPLNQTRKTLPFELGGGSSSSASSSFVKQQKDLQQAGHVRKQGSLSYIHSQAFVPSSHLSSSASGLNSVRRWKQI</sequence>
<organism evidence="1 2">
    <name type="scientific">Violaceomyces palustris</name>
    <dbReference type="NCBI Taxonomy" id="1673888"/>
    <lineage>
        <taxon>Eukaryota</taxon>
        <taxon>Fungi</taxon>
        <taxon>Dikarya</taxon>
        <taxon>Basidiomycota</taxon>
        <taxon>Ustilaginomycotina</taxon>
        <taxon>Ustilaginomycetes</taxon>
        <taxon>Violaceomycetales</taxon>
        <taxon>Violaceomycetaceae</taxon>
        <taxon>Violaceomyces</taxon>
    </lineage>
</organism>
<keyword evidence="2" id="KW-1185">Reference proteome</keyword>
<dbReference type="Proteomes" id="UP000245626">
    <property type="component" value="Unassembled WGS sequence"/>
</dbReference>
<dbReference type="EMBL" id="KZ819773">
    <property type="protein sequence ID" value="PWN52506.1"/>
    <property type="molecule type" value="Genomic_DNA"/>
</dbReference>
<gene>
    <name evidence="1" type="ORF">IE53DRAFT_367144</name>
</gene>